<keyword evidence="1" id="KW-0812">Transmembrane</keyword>
<feature type="transmembrane region" description="Helical" evidence="1">
    <location>
        <begin position="22"/>
        <end position="46"/>
    </location>
</feature>
<protein>
    <submittedName>
        <fullName evidence="2">Uncharacterized protein</fullName>
    </submittedName>
</protein>
<organism evidence="2">
    <name type="scientific">Arundo donax</name>
    <name type="common">Giant reed</name>
    <name type="synonym">Donax arundinaceus</name>
    <dbReference type="NCBI Taxonomy" id="35708"/>
    <lineage>
        <taxon>Eukaryota</taxon>
        <taxon>Viridiplantae</taxon>
        <taxon>Streptophyta</taxon>
        <taxon>Embryophyta</taxon>
        <taxon>Tracheophyta</taxon>
        <taxon>Spermatophyta</taxon>
        <taxon>Magnoliopsida</taxon>
        <taxon>Liliopsida</taxon>
        <taxon>Poales</taxon>
        <taxon>Poaceae</taxon>
        <taxon>PACMAD clade</taxon>
        <taxon>Arundinoideae</taxon>
        <taxon>Arundineae</taxon>
        <taxon>Arundo</taxon>
    </lineage>
</organism>
<keyword evidence="1" id="KW-1133">Transmembrane helix</keyword>
<accession>A0A0A8XQE6</accession>
<keyword evidence="1" id="KW-0472">Membrane</keyword>
<evidence type="ECO:0000256" key="1">
    <source>
        <dbReference type="SAM" id="Phobius"/>
    </source>
</evidence>
<reference evidence="2" key="2">
    <citation type="journal article" date="2015" name="Data Brief">
        <title>Shoot transcriptome of the giant reed, Arundo donax.</title>
        <authorList>
            <person name="Barrero R.A."/>
            <person name="Guerrero F.D."/>
            <person name="Moolhuijzen P."/>
            <person name="Goolsby J.A."/>
            <person name="Tidwell J."/>
            <person name="Bellgard S.E."/>
            <person name="Bellgard M.I."/>
        </authorList>
    </citation>
    <scope>NUCLEOTIDE SEQUENCE</scope>
    <source>
        <tissue evidence="2">Shoot tissue taken approximately 20 cm above the soil surface</tissue>
    </source>
</reference>
<dbReference type="EMBL" id="GBRH01282977">
    <property type="protein sequence ID" value="JAD14918.1"/>
    <property type="molecule type" value="Transcribed_RNA"/>
</dbReference>
<reference evidence="2" key="1">
    <citation type="submission" date="2014-09" db="EMBL/GenBank/DDBJ databases">
        <authorList>
            <person name="Magalhaes I.L.F."/>
            <person name="Oliveira U."/>
            <person name="Santos F.R."/>
            <person name="Vidigal T.H.D.A."/>
            <person name="Brescovit A.D."/>
            <person name="Santos A.J."/>
        </authorList>
    </citation>
    <scope>NUCLEOTIDE SEQUENCE</scope>
    <source>
        <tissue evidence="2">Shoot tissue taken approximately 20 cm above the soil surface</tissue>
    </source>
</reference>
<sequence>MASSSPPAAAGFGWSSAIGSPLLAMASLLATSLLFPLALLSLLIAATARW</sequence>
<evidence type="ECO:0000313" key="2">
    <source>
        <dbReference type="EMBL" id="JAD14918.1"/>
    </source>
</evidence>
<name>A0A0A8XQE6_ARUDO</name>
<proteinExistence type="predicted"/>
<dbReference type="AlphaFoldDB" id="A0A0A8XQE6"/>